<accession>A0A1G1X6Q3</accession>
<keyword evidence="1" id="KW-1133">Transmembrane helix</keyword>
<feature type="transmembrane region" description="Helical" evidence="1">
    <location>
        <begin position="7"/>
        <end position="24"/>
    </location>
</feature>
<gene>
    <name evidence="2" type="ORF">A3D99_00655</name>
</gene>
<reference evidence="2 3" key="1">
    <citation type="journal article" date="2016" name="Nat. Commun.">
        <title>Thousands of microbial genomes shed light on interconnected biogeochemical processes in an aquifer system.</title>
        <authorList>
            <person name="Anantharaman K."/>
            <person name="Brown C.T."/>
            <person name="Hug L.A."/>
            <person name="Sharon I."/>
            <person name="Castelle C.J."/>
            <person name="Probst A.J."/>
            <person name="Thomas B.C."/>
            <person name="Singh A."/>
            <person name="Wilkins M.J."/>
            <person name="Karaoz U."/>
            <person name="Brodie E.L."/>
            <person name="Williams K.H."/>
            <person name="Hubbard S.S."/>
            <person name="Banfield J.F."/>
        </authorList>
    </citation>
    <scope>NUCLEOTIDE SEQUENCE [LARGE SCALE GENOMIC DNA]</scope>
</reference>
<sequence length="202" mass="22645">MKKKNDFIKVIGLLLAGIILGLLVKVPLIKDSKTVTGTAESSRTKAELTERFVNERFHYSFRHSKNMVIRNTDDKTIGLYLADESEDPFITFSIVAKGEDQKMLTDTYVGLQSISEIQRDLYETNLGGHASSLDAELSILRTANSEDTGLNTIALGFPGRAIYFVYLKNGQLLRIEGRNAYGWTETHSDEFSTILNTINPYL</sequence>
<protein>
    <submittedName>
        <fullName evidence="2">Uncharacterized protein</fullName>
    </submittedName>
</protein>
<evidence type="ECO:0000313" key="2">
    <source>
        <dbReference type="EMBL" id="OGY35037.1"/>
    </source>
</evidence>
<proteinExistence type="predicted"/>
<evidence type="ECO:0000256" key="1">
    <source>
        <dbReference type="SAM" id="Phobius"/>
    </source>
</evidence>
<dbReference type="EMBL" id="MHHR01000005">
    <property type="protein sequence ID" value="OGY35037.1"/>
    <property type="molecule type" value="Genomic_DNA"/>
</dbReference>
<comment type="caution">
    <text evidence="2">The sequence shown here is derived from an EMBL/GenBank/DDBJ whole genome shotgun (WGS) entry which is preliminary data.</text>
</comment>
<dbReference type="AlphaFoldDB" id="A0A1G1X6Q3"/>
<keyword evidence="1" id="KW-0812">Transmembrane</keyword>
<keyword evidence="1" id="KW-0472">Membrane</keyword>
<organism evidence="2 3">
    <name type="scientific">Candidatus Andersenbacteria bacterium RIFCSPHIGHO2_12_FULL_45_11</name>
    <dbReference type="NCBI Taxonomy" id="1797281"/>
    <lineage>
        <taxon>Bacteria</taxon>
        <taxon>Candidatus Anderseniibacteriota</taxon>
    </lineage>
</organism>
<dbReference type="Proteomes" id="UP000177528">
    <property type="component" value="Unassembled WGS sequence"/>
</dbReference>
<name>A0A1G1X6Q3_9BACT</name>
<evidence type="ECO:0000313" key="3">
    <source>
        <dbReference type="Proteomes" id="UP000177528"/>
    </source>
</evidence>